<feature type="compositionally biased region" description="Basic and acidic residues" evidence="1">
    <location>
        <begin position="52"/>
        <end position="65"/>
    </location>
</feature>
<dbReference type="AlphaFoldDB" id="A0A7V1PTZ6"/>
<evidence type="ECO:0000313" key="3">
    <source>
        <dbReference type="EMBL" id="HED09867.1"/>
    </source>
</evidence>
<keyword evidence="2" id="KW-0472">Membrane</keyword>
<gene>
    <name evidence="3" type="primary">ccoS</name>
    <name evidence="3" type="ORF">ENJ10_04205</name>
</gene>
<accession>A0A7V1PTZ6</accession>
<feature type="transmembrane region" description="Helical" evidence="2">
    <location>
        <begin position="6"/>
        <end position="23"/>
    </location>
</feature>
<dbReference type="PANTHER" id="PTHR41532:SF1">
    <property type="entry name" value="FIXS PROTEIN"/>
    <property type="match status" value="1"/>
</dbReference>
<name>A0A7V1PTZ6_CALAY</name>
<organism evidence="3">
    <name type="scientific">Caldithrix abyssi</name>
    <dbReference type="NCBI Taxonomy" id="187145"/>
    <lineage>
        <taxon>Bacteria</taxon>
        <taxon>Pseudomonadati</taxon>
        <taxon>Calditrichota</taxon>
        <taxon>Calditrichia</taxon>
        <taxon>Calditrichales</taxon>
        <taxon>Calditrichaceae</taxon>
        <taxon>Caldithrix</taxon>
    </lineage>
</organism>
<evidence type="ECO:0000256" key="1">
    <source>
        <dbReference type="SAM" id="MobiDB-lite"/>
    </source>
</evidence>
<dbReference type="PANTHER" id="PTHR41532">
    <property type="entry name" value="FIXS PROTEIN"/>
    <property type="match status" value="1"/>
</dbReference>
<proteinExistence type="predicted"/>
<dbReference type="InterPro" id="IPR004714">
    <property type="entry name" value="Cyt_oxidase_maturation_cbb3"/>
</dbReference>
<dbReference type="Pfam" id="PF03597">
    <property type="entry name" value="FixS"/>
    <property type="match status" value="1"/>
</dbReference>
<feature type="region of interest" description="Disordered" evidence="1">
    <location>
        <begin position="43"/>
        <end position="65"/>
    </location>
</feature>
<dbReference type="Proteomes" id="UP000886005">
    <property type="component" value="Unassembled WGS sequence"/>
</dbReference>
<keyword evidence="2" id="KW-1133">Transmembrane helix</keyword>
<reference evidence="3" key="1">
    <citation type="journal article" date="2020" name="mSystems">
        <title>Genome- and Community-Level Interaction Insights into Carbon Utilization and Element Cycling Functions of Hydrothermarchaeota in Hydrothermal Sediment.</title>
        <authorList>
            <person name="Zhou Z."/>
            <person name="Liu Y."/>
            <person name="Xu W."/>
            <person name="Pan J."/>
            <person name="Luo Z.H."/>
            <person name="Li M."/>
        </authorList>
    </citation>
    <scope>NUCLEOTIDE SEQUENCE [LARGE SCALE GENOMIC DNA]</scope>
    <source>
        <strain evidence="3">HyVt-456</strain>
    </source>
</reference>
<comment type="caution">
    <text evidence="3">The sequence shown here is derived from an EMBL/GenBank/DDBJ whole genome shotgun (WGS) entry which is preliminary data.</text>
</comment>
<keyword evidence="2" id="KW-0812">Transmembrane</keyword>
<evidence type="ECO:0000256" key="2">
    <source>
        <dbReference type="SAM" id="Phobius"/>
    </source>
</evidence>
<protein>
    <submittedName>
        <fullName evidence="3">Cbb3-type cytochrome oxidase assembly protein CcoS</fullName>
    </submittedName>
</protein>
<sequence length="65" mass="7501">MEVIFILMAFSFVVAVGFLWAFIRSVKSGQFDDPVTPAIRMLFDDTENSENTENKTRTNHTKKEE</sequence>
<dbReference type="EMBL" id="DRLD01000115">
    <property type="protein sequence ID" value="HED09867.1"/>
    <property type="molecule type" value="Genomic_DNA"/>
</dbReference>
<dbReference type="NCBIfam" id="TIGR00847">
    <property type="entry name" value="ccoS"/>
    <property type="match status" value="1"/>
</dbReference>